<feature type="binding site" evidence="12">
    <location>
        <position position="18"/>
    </location>
    <ligand>
        <name>GTP</name>
        <dbReference type="ChEBI" id="CHEBI:37565"/>
    </ligand>
</feature>
<dbReference type="EMBL" id="AMGO01000030">
    <property type="protein sequence ID" value="EKE44325.1"/>
    <property type="molecule type" value="Genomic_DNA"/>
</dbReference>
<keyword evidence="3 12" id="KW-0949">S-adenosyl-L-methionine</keyword>
<feature type="binding site" evidence="12">
    <location>
        <position position="262"/>
    </location>
    <ligand>
        <name>[4Fe-4S] cluster</name>
        <dbReference type="ChEBI" id="CHEBI:49883"/>
        <label>2</label>
        <note>4Fe-4S-substrate</note>
    </ligand>
</feature>
<reference evidence="15 16" key="1">
    <citation type="journal article" date="2012" name="J. Bacteriol.">
        <title>Draft Genome Sequence of Oceaniovalibus guishaninsula JLT2003T.</title>
        <authorList>
            <person name="Tang K."/>
            <person name="Liu K."/>
            <person name="Jiao N."/>
        </authorList>
    </citation>
    <scope>NUCLEOTIDE SEQUENCE [LARGE SCALE GENOMIC DNA]</scope>
    <source>
        <strain evidence="15 16">JLT2003</strain>
    </source>
</reference>
<evidence type="ECO:0000256" key="9">
    <source>
        <dbReference type="ARBA" id="ARBA00023150"/>
    </source>
</evidence>
<dbReference type="HAMAP" id="MF_01225_B">
    <property type="entry name" value="MoaA_B"/>
    <property type="match status" value="1"/>
</dbReference>
<evidence type="ECO:0000313" key="16">
    <source>
        <dbReference type="Proteomes" id="UP000006765"/>
    </source>
</evidence>
<dbReference type="NCBIfam" id="TIGR02666">
    <property type="entry name" value="moaA"/>
    <property type="match status" value="1"/>
</dbReference>
<dbReference type="InterPro" id="IPR050105">
    <property type="entry name" value="MoCo_biosynth_MoaA/MoaC"/>
</dbReference>
<evidence type="ECO:0000256" key="3">
    <source>
        <dbReference type="ARBA" id="ARBA00022691"/>
    </source>
</evidence>
<evidence type="ECO:0000256" key="1">
    <source>
        <dbReference type="ARBA" id="ARBA00012167"/>
    </source>
</evidence>
<dbReference type="Pfam" id="PF06463">
    <property type="entry name" value="Mob_synth_C"/>
    <property type="match status" value="1"/>
</dbReference>
<dbReference type="PATRIC" id="fig|1231392.3.peg.1575"/>
<evidence type="ECO:0000256" key="6">
    <source>
        <dbReference type="ARBA" id="ARBA00023004"/>
    </source>
</evidence>
<dbReference type="OrthoDB" id="9763993at2"/>
<dbReference type="SMART" id="SM00729">
    <property type="entry name" value="Elp3"/>
    <property type="match status" value="1"/>
</dbReference>
<dbReference type="Gene3D" id="3.20.20.70">
    <property type="entry name" value="Aldolase class I"/>
    <property type="match status" value="1"/>
</dbReference>
<comment type="catalytic activity">
    <reaction evidence="11 12">
        <text>GTP + AH2 + S-adenosyl-L-methionine = (8S)-3',8-cyclo-7,8-dihydroguanosine 5'-triphosphate + 5'-deoxyadenosine + L-methionine + A + H(+)</text>
        <dbReference type="Rhea" id="RHEA:49576"/>
        <dbReference type="ChEBI" id="CHEBI:13193"/>
        <dbReference type="ChEBI" id="CHEBI:15378"/>
        <dbReference type="ChEBI" id="CHEBI:17319"/>
        <dbReference type="ChEBI" id="CHEBI:17499"/>
        <dbReference type="ChEBI" id="CHEBI:37565"/>
        <dbReference type="ChEBI" id="CHEBI:57844"/>
        <dbReference type="ChEBI" id="CHEBI:59789"/>
        <dbReference type="ChEBI" id="CHEBI:131766"/>
        <dbReference type="EC" id="4.1.99.22"/>
    </reaction>
</comment>
<feature type="binding site" evidence="12">
    <location>
        <position position="31"/>
    </location>
    <ligand>
        <name>S-adenosyl-L-methionine</name>
        <dbReference type="ChEBI" id="CHEBI:59789"/>
    </ligand>
</feature>
<dbReference type="STRING" id="1231392.OCGS_1569"/>
<feature type="binding site" evidence="12">
    <location>
        <position position="71"/>
    </location>
    <ligand>
        <name>S-adenosyl-L-methionine</name>
        <dbReference type="ChEBI" id="CHEBI:59789"/>
    </ligand>
</feature>
<comment type="caution">
    <text evidence="15">The sequence shown here is derived from an EMBL/GenBank/DDBJ whole genome shotgun (WGS) entry which is preliminary data.</text>
</comment>
<dbReference type="SFLD" id="SFLDS00029">
    <property type="entry name" value="Radical_SAM"/>
    <property type="match status" value="1"/>
</dbReference>
<proteinExistence type="inferred from homology"/>
<feature type="region of interest" description="Disordered" evidence="13">
    <location>
        <begin position="313"/>
        <end position="335"/>
    </location>
</feature>
<comment type="similarity">
    <text evidence="12">Belongs to the radical SAM superfamily. MoaA family.</text>
</comment>
<feature type="binding site" evidence="12">
    <location>
        <begin position="264"/>
        <end position="266"/>
    </location>
    <ligand>
        <name>GTP</name>
        <dbReference type="ChEBI" id="CHEBI:37565"/>
    </ligand>
</feature>
<comment type="subunit">
    <text evidence="12">Monomer and homodimer.</text>
</comment>
<evidence type="ECO:0000256" key="13">
    <source>
        <dbReference type="SAM" id="MobiDB-lite"/>
    </source>
</evidence>
<feature type="binding site" evidence="12">
    <location>
        <position position="195"/>
    </location>
    <ligand>
        <name>S-adenosyl-L-methionine</name>
        <dbReference type="ChEBI" id="CHEBI:59789"/>
    </ligand>
</feature>
<dbReference type="SFLD" id="SFLDG01383">
    <property type="entry name" value="cyclic_pyranopterin_phosphate"/>
    <property type="match status" value="1"/>
</dbReference>
<dbReference type="GO" id="GO:0005525">
    <property type="term" value="F:GTP binding"/>
    <property type="evidence" value="ECO:0007669"/>
    <property type="project" value="UniProtKB-UniRule"/>
</dbReference>
<dbReference type="PANTHER" id="PTHR22960">
    <property type="entry name" value="MOLYBDOPTERIN COFACTOR SYNTHESIS PROTEIN A"/>
    <property type="match status" value="1"/>
</dbReference>
<feature type="binding site" evidence="12">
    <location>
        <position position="29"/>
    </location>
    <ligand>
        <name>[4Fe-4S] cluster</name>
        <dbReference type="ChEBI" id="CHEBI:49883"/>
        <label>1</label>
        <note>4Fe-4S-S-AdoMet</note>
    </ligand>
</feature>
<keyword evidence="9 12" id="KW-0501">Molybdenum cofactor biosynthesis</keyword>
<dbReference type="GO" id="GO:0006777">
    <property type="term" value="P:Mo-molybdopterin cofactor biosynthetic process"/>
    <property type="evidence" value="ECO:0007669"/>
    <property type="project" value="UniProtKB-UniRule"/>
</dbReference>
<name>K2I5S8_9RHOB</name>
<dbReference type="InterPro" id="IPR007197">
    <property type="entry name" value="rSAM"/>
</dbReference>
<evidence type="ECO:0000256" key="4">
    <source>
        <dbReference type="ARBA" id="ARBA00022723"/>
    </source>
</evidence>
<comment type="function">
    <text evidence="12">Catalyzes the cyclization of GTP to (8S)-3',8-cyclo-7,8-dihydroguanosine 5'-triphosphate.</text>
</comment>
<comment type="cofactor">
    <cofactor evidence="12">
        <name>[4Fe-4S] cluster</name>
        <dbReference type="ChEBI" id="CHEBI:49883"/>
    </cofactor>
    <text evidence="12">Binds 2 [4Fe-4S] clusters. Binds 1 [4Fe-4S] cluster coordinated with 3 cysteines and an exchangeable S-adenosyl-L-methionine and 1 [4Fe-4S] cluster coordinated with 3 cysteines and the GTP-derived substrate.</text>
</comment>
<dbReference type="InterPro" id="IPR000385">
    <property type="entry name" value="MoaA_NifB_PqqE_Fe-S-bd_CS"/>
</dbReference>
<dbReference type="CDD" id="cd01335">
    <property type="entry name" value="Radical_SAM"/>
    <property type="match status" value="1"/>
</dbReference>
<dbReference type="RefSeq" id="WP_007426721.1">
    <property type="nucleotide sequence ID" value="NZ_AMGO01000030.1"/>
</dbReference>
<feature type="binding site" evidence="12">
    <location>
        <position position="101"/>
    </location>
    <ligand>
        <name>GTP</name>
        <dbReference type="ChEBI" id="CHEBI:37565"/>
    </ligand>
</feature>
<dbReference type="SFLD" id="SFLDG01386">
    <property type="entry name" value="main_SPASM_domain-containing"/>
    <property type="match status" value="1"/>
</dbReference>
<feature type="binding site" evidence="12">
    <location>
        <position position="161"/>
    </location>
    <ligand>
        <name>GTP</name>
        <dbReference type="ChEBI" id="CHEBI:37565"/>
    </ligand>
</feature>
<protein>
    <recommendedName>
        <fullName evidence="1 12">GTP 3',8-cyclase</fullName>
        <ecNumber evidence="1 12">4.1.99.22</ecNumber>
    </recommendedName>
    <alternativeName>
        <fullName evidence="12">Molybdenum cofactor biosynthesis protein A</fullName>
    </alternativeName>
</protein>
<dbReference type="FunFam" id="3.20.20.70:FF:000057">
    <property type="entry name" value="GTP 3',8-cyclase"/>
    <property type="match status" value="1"/>
</dbReference>
<feature type="binding site" evidence="12">
    <location>
        <position position="25"/>
    </location>
    <ligand>
        <name>[4Fe-4S] cluster</name>
        <dbReference type="ChEBI" id="CHEBI:49883"/>
        <label>1</label>
        <note>4Fe-4S-S-AdoMet</note>
    </ligand>
</feature>
<dbReference type="CDD" id="cd21117">
    <property type="entry name" value="Twitch_MoaA"/>
    <property type="match status" value="1"/>
</dbReference>
<dbReference type="PANTHER" id="PTHR22960:SF0">
    <property type="entry name" value="MOLYBDENUM COFACTOR BIOSYNTHESIS PROTEIN 1"/>
    <property type="match status" value="1"/>
</dbReference>
<feature type="binding site" evidence="12">
    <location>
        <position position="32"/>
    </location>
    <ligand>
        <name>[4Fe-4S] cluster</name>
        <dbReference type="ChEBI" id="CHEBI:49883"/>
        <label>1</label>
        <note>4Fe-4S-S-AdoMet</note>
    </ligand>
</feature>
<comment type="pathway">
    <text evidence="12">Cofactor biosynthesis; molybdopterin biosynthesis.</text>
</comment>
<organism evidence="15 16">
    <name type="scientific">Oceaniovalibus guishaninsula JLT2003</name>
    <dbReference type="NCBI Taxonomy" id="1231392"/>
    <lineage>
        <taxon>Bacteria</taxon>
        <taxon>Pseudomonadati</taxon>
        <taxon>Pseudomonadota</taxon>
        <taxon>Alphaproteobacteria</taxon>
        <taxon>Rhodobacterales</taxon>
        <taxon>Roseobacteraceae</taxon>
        <taxon>Oceaniovalibus</taxon>
    </lineage>
</organism>
<keyword evidence="2 12" id="KW-0004">4Fe-4S</keyword>
<feature type="binding site" evidence="12">
    <location>
        <position position="125"/>
    </location>
    <ligand>
        <name>S-adenosyl-L-methionine</name>
        <dbReference type="ChEBI" id="CHEBI:59789"/>
    </ligand>
</feature>
<dbReference type="SFLD" id="SFLDG01067">
    <property type="entry name" value="SPASM/twitch_domain_containing"/>
    <property type="match status" value="1"/>
</dbReference>
<dbReference type="GO" id="GO:0061799">
    <property type="term" value="F:cyclic pyranopterin monophosphate synthase activity"/>
    <property type="evidence" value="ECO:0007669"/>
    <property type="project" value="TreeGrafter"/>
</dbReference>
<dbReference type="eggNOG" id="COG2896">
    <property type="taxonomic scope" value="Bacteria"/>
</dbReference>
<gene>
    <name evidence="12" type="primary">moaA</name>
    <name evidence="15" type="ORF">OCGS_1569</name>
</gene>
<dbReference type="InterPro" id="IPR013785">
    <property type="entry name" value="Aldolase_TIM"/>
</dbReference>
<dbReference type="GO" id="GO:0061798">
    <property type="term" value="F:GTP 3',8'-cyclase activity"/>
    <property type="evidence" value="ECO:0007669"/>
    <property type="project" value="UniProtKB-UniRule"/>
</dbReference>
<dbReference type="InterPro" id="IPR058240">
    <property type="entry name" value="rSAM_sf"/>
</dbReference>
<dbReference type="AlphaFoldDB" id="K2I5S8"/>
<dbReference type="InterPro" id="IPR006638">
    <property type="entry name" value="Elp3/MiaA/NifB-like_rSAM"/>
</dbReference>
<keyword evidence="6 12" id="KW-0408">Iron</keyword>
<dbReference type="Pfam" id="PF04055">
    <property type="entry name" value="Radical_SAM"/>
    <property type="match status" value="1"/>
</dbReference>
<evidence type="ECO:0000256" key="12">
    <source>
        <dbReference type="HAMAP-Rule" id="MF_01225"/>
    </source>
</evidence>
<dbReference type="UniPathway" id="UPA00344"/>
<evidence type="ECO:0000256" key="10">
    <source>
        <dbReference type="ARBA" id="ARBA00023239"/>
    </source>
</evidence>
<feature type="binding site" evidence="12">
    <location>
        <position position="276"/>
    </location>
    <ligand>
        <name>[4Fe-4S] cluster</name>
        <dbReference type="ChEBI" id="CHEBI:49883"/>
        <label>2</label>
        <note>4Fe-4S-substrate</note>
    </ligand>
</feature>
<dbReference type="Proteomes" id="UP000006765">
    <property type="component" value="Unassembled WGS sequence"/>
</dbReference>
<feature type="domain" description="Radical SAM core" evidence="14">
    <location>
        <begin position="9"/>
        <end position="231"/>
    </location>
</feature>
<dbReference type="GO" id="GO:0046872">
    <property type="term" value="F:metal ion binding"/>
    <property type="evidence" value="ECO:0007669"/>
    <property type="project" value="UniProtKB-KW"/>
</dbReference>
<keyword evidence="5 12" id="KW-0547">Nucleotide-binding</keyword>
<evidence type="ECO:0000256" key="11">
    <source>
        <dbReference type="ARBA" id="ARBA00048697"/>
    </source>
</evidence>
<evidence type="ECO:0000256" key="2">
    <source>
        <dbReference type="ARBA" id="ARBA00022485"/>
    </source>
</evidence>
<dbReference type="InterPro" id="IPR040064">
    <property type="entry name" value="MoaA-like"/>
</dbReference>
<dbReference type="InterPro" id="IPR010505">
    <property type="entry name" value="MoaA_twitch"/>
</dbReference>
<keyword evidence="8 12" id="KW-0342">GTP-binding</keyword>
<dbReference type="GO" id="GO:1904047">
    <property type="term" value="F:S-adenosyl-L-methionine binding"/>
    <property type="evidence" value="ECO:0007669"/>
    <property type="project" value="UniProtKB-UniRule"/>
</dbReference>
<dbReference type="GO" id="GO:0051539">
    <property type="term" value="F:4 iron, 4 sulfur cluster binding"/>
    <property type="evidence" value="ECO:0007669"/>
    <property type="project" value="UniProtKB-UniRule"/>
</dbReference>
<dbReference type="InterPro" id="IPR013483">
    <property type="entry name" value="MoaA"/>
</dbReference>
<keyword evidence="16" id="KW-1185">Reference proteome</keyword>
<evidence type="ECO:0000313" key="15">
    <source>
        <dbReference type="EMBL" id="EKE44325.1"/>
    </source>
</evidence>
<keyword evidence="4 12" id="KW-0479">Metal-binding</keyword>
<accession>K2I5S8</accession>
<keyword evidence="10 12" id="KW-0456">Lyase</keyword>
<keyword evidence="7 12" id="KW-0411">Iron-sulfur</keyword>
<sequence length="335" mass="37885">MPHPPLVDPFQRAISYLRVSVTDRCDFRCVYCMSENMTFLPRKELLTLEELDRLCTAFVRMGVRKLRITGGEPLVRRDILTFFRAMSRHLDSGALNELTLTTNGSQLSRFAGDLYDAGVRRVNVSLDTLDETKFARITRWGRLAQVLRGIDAAQAAGLRVKINTVALRGFNEDELFTLVEWCAERDMDLTFIEVMPMGDLGNEDRLDQYWSLADMRRTLAQVYTLDDIPLRTGGPARYVRLRETGQALGFITPLSHNFCESCNRVRLTCTGELFMCLGQEDVADLRAPMRASPQDGPLDAAIRAAIARKPKGHDFDYSRQVPDGQMSRHMSHTGG</sequence>
<feature type="binding site" evidence="12">
    <location>
        <position position="67"/>
    </location>
    <ligand>
        <name>GTP</name>
        <dbReference type="ChEBI" id="CHEBI:37565"/>
    </ligand>
</feature>
<dbReference type="PROSITE" id="PS01305">
    <property type="entry name" value="MOAA_NIFB_PQQE"/>
    <property type="match status" value="1"/>
</dbReference>
<dbReference type="EC" id="4.1.99.22" evidence="1 12"/>
<feature type="binding site" evidence="12">
    <location>
        <position position="259"/>
    </location>
    <ligand>
        <name>[4Fe-4S] cluster</name>
        <dbReference type="ChEBI" id="CHEBI:49883"/>
        <label>2</label>
        <note>4Fe-4S-substrate</note>
    </ligand>
</feature>
<evidence type="ECO:0000256" key="5">
    <source>
        <dbReference type="ARBA" id="ARBA00022741"/>
    </source>
</evidence>
<evidence type="ECO:0000259" key="14">
    <source>
        <dbReference type="PROSITE" id="PS51918"/>
    </source>
</evidence>
<dbReference type="SUPFAM" id="SSF102114">
    <property type="entry name" value="Radical SAM enzymes"/>
    <property type="match status" value="1"/>
</dbReference>
<evidence type="ECO:0000256" key="7">
    <source>
        <dbReference type="ARBA" id="ARBA00023014"/>
    </source>
</evidence>
<evidence type="ECO:0000256" key="8">
    <source>
        <dbReference type="ARBA" id="ARBA00023134"/>
    </source>
</evidence>
<dbReference type="PROSITE" id="PS51918">
    <property type="entry name" value="RADICAL_SAM"/>
    <property type="match status" value="1"/>
</dbReference>